<evidence type="ECO:0000313" key="4">
    <source>
        <dbReference type="Proteomes" id="UP001497457"/>
    </source>
</evidence>
<organism evidence="3 4">
    <name type="scientific">Urochloa decumbens</name>
    <dbReference type="NCBI Taxonomy" id="240449"/>
    <lineage>
        <taxon>Eukaryota</taxon>
        <taxon>Viridiplantae</taxon>
        <taxon>Streptophyta</taxon>
        <taxon>Embryophyta</taxon>
        <taxon>Tracheophyta</taxon>
        <taxon>Spermatophyta</taxon>
        <taxon>Magnoliopsida</taxon>
        <taxon>Liliopsida</taxon>
        <taxon>Poales</taxon>
        <taxon>Poaceae</taxon>
        <taxon>PACMAD clade</taxon>
        <taxon>Panicoideae</taxon>
        <taxon>Panicodae</taxon>
        <taxon>Paniceae</taxon>
        <taxon>Melinidinae</taxon>
        <taxon>Urochloa</taxon>
    </lineage>
</organism>
<dbReference type="InterPro" id="IPR013187">
    <property type="entry name" value="F-box-assoc_dom_typ3"/>
</dbReference>
<dbReference type="InterPro" id="IPR036047">
    <property type="entry name" value="F-box-like_dom_sf"/>
</dbReference>
<dbReference type="Proteomes" id="UP001497457">
    <property type="component" value="Chromosome 8b"/>
</dbReference>
<dbReference type="Pfam" id="PF08268">
    <property type="entry name" value="FBA_3"/>
    <property type="match status" value="1"/>
</dbReference>
<name>A0ABC9G8X2_9POAL</name>
<dbReference type="SUPFAM" id="SSF81383">
    <property type="entry name" value="F-box domain"/>
    <property type="match status" value="1"/>
</dbReference>
<feature type="domain" description="F-box associated beta-propeller type 3" evidence="1">
    <location>
        <begin position="125"/>
        <end position="321"/>
    </location>
</feature>
<gene>
    <name evidence="3" type="ORF">URODEC1_LOCUS113290</name>
</gene>
<dbReference type="InterPro" id="IPR050796">
    <property type="entry name" value="SCF_F-box_component"/>
</dbReference>
<keyword evidence="4" id="KW-1185">Reference proteome</keyword>
<proteinExistence type="predicted"/>
<dbReference type="AlphaFoldDB" id="A0ABC9G8X2"/>
<reference evidence="3" key="1">
    <citation type="submission" date="2024-10" db="EMBL/GenBank/DDBJ databases">
        <authorList>
            <person name="Ryan C."/>
        </authorList>
    </citation>
    <scope>NUCLEOTIDE SEQUENCE [LARGE SCALE GENOMIC DNA]</scope>
</reference>
<dbReference type="SUPFAM" id="SSF50965">
    <property type="entry name" value="Galactose oxidase, central domain"/>
    <property type="match status" value="1"/>
</dbReference>
<dbReference type="PANTHER" id="PTHR31672">
    <property type="entry name" value="BNACNNG10540D PROTEIN"/>
    <property type="match status" value="1"/>
</dbReference>
<dbReference type="Gene3D" id="1.20.1280.50">
    <property type="match status" value="1"/>
</dbReference>
<dbReference type="InterPro" id="IPR001810">
    <property type="entry name" value="F-box_dom"/>
</dbReference>
<feature type="domain" description="F-box" evidence="2">
    <location>
        <begin position="35"/>
        <end position="71"/>
    </location>
</feature>
<evidence type="ECO:0008006" key="5">
    <source>
        <dbReference type="Google" id="ProtNLM"/>
    </source>
</evidence>
<sequence length="427" mass="45974">MGNQLAAIMASRHPRTPSRANAAGDGIRISNGGVLPRDVLFEVLLCLPANQLLRGPRAVCRLWRSLLSDPLFIAAHAARHPDRLVVVSTCAVFDQEADVELLDTPSGRVVRRVARCAGTSYPRNPPMRAHQGLVLVAGNGQPLRVVDPYTGAISVLPPEDPGHREAAIAASVSVLGRAALVDDGLEDKAGEYKVFSISTVDRDHYHCKVLTLGGSSIAGDVGAWRKADKPPDTVRCDKPWVAAVTGGVVYVLAFHRRDQIDWVAAFDLDTEQWSPNLIQGPPASMAVSSLAEMDGRLVAVTGTFFSGSGVASSSSVHLWVLMGCSDSDDDGGEHEALWEEMCTVPRSGIQWKGHNYEKVEEPVWVLNGGMVAFVVWSLVHAGGVPGERGCQDWVLRVYDPRRGLLTMWRACLTPPMLQLVSAPGVSC</sequence>
<evidence type="ECO:0000313" key="3">
    <source>
        <dbReference type="EMBL" id="CAL5089308.1"/>
    </source>
</evidence>
<protein>
    <recommendedName>
        <fullName evidence="5">F-box domain-containing protein</fullName>
    </recommendedName>
</protein>
<accession>A0ABC9G8X2</accession>
<evidence type="ECO:0000259" key="1">
    <source>
        <dbReference type="Pfam" id="PF08268"/>
    </source>
</evidence>
<evidence type="ECO:0000259" key="2">
    <source>
        <dbReference type="Pfam" id="PF12937"/>
    </source>
</evidence>
<dbReference type="EMBL" id="OZ075118">
    <property type="protein sequence ID" value="CAL5089308.1"/>
    <property type="molecule type" value="Genomic_DNA"/>
</dbReference>
<dbReference type="InterPro" id="IPR011043">
    <property type="entry name" value="Gal_Oxase/kelch_b-propeller"/>
</dbReference>
<dbReference type="Pfam" id="PF12937">
    <property type="entry name" value="F-box-like"/>
    <property type="match status" value="1"/>
</dbReference>